<dbReference type="eggNOG" id="COG3326">
    <property type="taxonomic scope" value="Bacteria"/>
</dbReference>
<evidence type="ECO:0000256" key="1">
    <source>
        <dbReference type="SAM" id="Phobius"/>
    </source>
</evidence>
<keyword evidence="3" id="KW-1185">Reference proteome</keyword>
<evidence type="ECO:0000313" key="3">
    <source>
        <dbReference type="Proteomes" id="UP000030401"/>
    </source>
</evidence>
<dbReference type="AlphaFoldDB" id="A0A0A5G7G6"/>
<dbReference type="Proteomes" id="UP000030401">
    <property type="component" value="Unassembled WGS sequence"/>
</dbReference>
<evidence type="ECO:0000313" key="2">
    <source>
        <dbReference type="EMBL" id="KGX89071.1"/>
    </source>
</evidence>
<gene>
    <name evidence="2" type="ORF">N784_01725</name>
</gene>
<dbReference type="EMBL" id="AVPG01000001">
    <property type="protein sequence ID" value="KGX89071.1"/>
    <property type="molecule type" value="Genomic_DNA"/>
</dbReference>
<dbReference type="InterPro" id="IPR010718">
    <property type="entry name" value="DUF1294"/>
</dbReference>
<organism evidence="2 3">
    <name type="scientific">Pontibacillus litoralis JSM 072002</name>
    <dbReference type="NCBI Taxonomy" id="1385512"/>
    <lineage>
        <taxon>Bacteria</taxon>
        <taxon>Bacillati</taxon>
        <taxon>Bacillota</taxon>
        <taxon>Bacilli</taxon>
        <taxon>Bacillales</taxon>
        <taxon>Bacillaceae</taxon>
        <taxon>Pontibacillus</taxon>
    </lineage>
</organism>
<reference evidence="2 3" key="1">
    <citation type="submission" date="2013-08" db="EMBL/GenBank/DDBJ databases">
        <authorList>
            <person name="Huang J."/>
            <person name="Wang G."/>
        </authorList>
    </citation>
    <scope>NUCLEOTIDE SEQUENCE [LARGE SCALE GENOMIC DNA]</scope>
    <source>
        <strain evidence="2 3">JSM 072002</strain>
    </source>
</reference>
<keyword evidence="1" id="KW-0472">Membrane</keyword>
<sequence>MLIYVYAITINLLGFIVMGIDKRRARLSKWRIAEKHLWTIALLGGAFGNWAGMYVFRHKTKHRIFIVGTPIIVVLYFFLYFVITARLLS</sequence>
<feature type="transmembrane region" description="Helical" evidence="1">
    <location>
        <begin position="6"/>
        <end position="25"/>
    </location>
</feature>
<dbReference type="Pfam" id="PF06961">
    <property type="entry name" value="DUF1294"/>
    <property type="match status" value="1"/>
</dbReference>
<keyword evidence="1" id="KW-1133">Transmembrane helix</keyword>
<dbReference type="STRING" id="1385512.N784_01725"/>
<keyword evidence="1" id="KW-0812">Transmembrane</keyword>
<protein>
    <submittedName>
        <fullName evidence="2">Membrane protein</fullName>
    </submittedName>
</protein>
<name>A0A0A5G7G6_9BACI</name>
<proteinExistence type="predicted"/>
<comment type="caution">
    <text evidence="2">The sequence shown here is derived from an EMBL/GenBank/DDBJ whole genome shotgun (WGS) entry which is preliminary data.</text>
</comment>
<feature type="transmembrane region" description="Helical" evidence="1">
    <location>
        <begin position="62"/>
        <end position="83"/>
    </location>
</feature>
<dbReference type="RefSeq" id="WP_036831379.1">
    <property type="nucleotide sequence ID" value="NZ_AVPG01000001.1"/>
</dbReference>
<accession>A0A0A5G7G6</accession>
<dbReference type="OrthoDB" id="1698854at2"/>
<feature type="transmembrane region" description="Helical" evidence="1">
    <location>
        <begin position="37"/>
        <end position="56"/>
    </location>
</feature>